<protein>
    <recommendedName>
        <fullName evidence="2">Putative plant transposon protein domain-containing protein</fullName>
    </recommendedName>
</protein>
<name>A0ABU6RWW4_9FABA</name>
<organism evidence="3 4">
    <name type="scientific">Stylosanthes scabra</name>
    <dbReference type="NCBI Taxonomy" id="79078"/>
    <lineage>
        <taxon>Eukaryota</taxon>
        <taxon>Viridiplantae</taxon>
        <taxon>Streptophyta</taxon>
        <taxon>Embryophyta</taxon>
        <taxon>Tracheophyta</taxon>
        <taxon>Spermatophyta</taxon>
        <taxon>Magnoliopsida</taxon>
        <taxon>eudicotyledons</taxon>
        <taxon>Gunneridae</taxon>
        <taxon>Pentapetalae</taxon>
        <taxon>rosids</taxon>
        <taxon>fabids</taxon>
        <taxon>Fabales</taxon>
        <taxon>Fabaceae</taxon>
        <taxon>Papilionoideae</taxon>
        <taxon>50 kb inversion clade</taxon>
        <taxon>dalbergioids sensu lato</taxon>
        <taxon>Dalbergieae</taxon>
        <taxon>Pterocarpus clade</taxon>
        <taxon>Stylosanthes</taxon>
    </lineage>
</organism>
<dbReference type="Proteomes" id="UP001341840">
    <property type="component" value="Unassembled WGS sequence"/>
</dbReference>
<accession>A0ABU6RWW4</accession>
<evidence type="ECO:0000313" key="4">
    <source>
        <dbReference type="Proteomes" id="UP001341840"/>
    </source>
</evidence>
<evidence type="ECO:0000313" key="3">
    <source>
        <dbReference type="EMBL" id="MED6128315.1"/>
    </source>
</evidence>
<dbReference type="InterPro" id="IPR046796">
    <property type="entry name" value="Transposase_32_dom"/>
</dbReference>
<evidence type="ECO:0000259" key="2">
    <source>
        <dbReference type="Pfam" id="PF20167"/>
    </source>
</evidence>
<gene>
    <name evidence="3" type="ORF">PIB30_096503</name>
</gene>
<keyword evidence="4" id="KW-1185">Reference proteome</keyword>
<evidence type="ECO:0000256" key="1">
    <source>
        <dbReference type="SAM" id="MobiDB-lite"/>
    </source>
</evidence>
<reference evidence="3 4" key="1">
    <citation type="journal article" date="2023" name="Plants (Basel)">
        <title>Bridging the Gap: Combining Genomics and Transcriptomics Approaches to Understand Stylosanthes scabra, an Orphan Legume from the Brazilian Caatinga.</title>
        <authorList>
            <person name="Ferreira-Neto J.R.C."/>
            <person name="da Silva M.D."/>
            <person name="Binneck E."/>
            <person name="de Melo N.F."/>
            <person name="da Silva R.H."/>
            <person name="de Melo A.L.T.M."/>
            <person name="Pandolfi V."/>
            <person name="Bustamante F.O."/>
            <person name="Brasileiro-Vidal A.C."/>
            <person name="Benko-Iseppon A.M."/>
        </authorList>
    </citation>
    <scope>NUCLEOTIDE SEQUENCE [LARGE SCALE GENOMIC DNA]</scope>
    <source>
        <tissue evidence="3">Leaves</tissue>
    </source>
</reference>
<dbReference type="EMBL" id="JASCZI010032502">
    <property type="protein sequence ID" value="MED6128315.1"/>
    <property type="molecule type" value="Genomic_DNA"/>
</dbReference>
<sequence>MHPYTLIHTSITFGLGHAKSKTRSHTHPHKRGHAFAPTLTLHPIPSRPPPTFSMTPTRSSTNINTHHSFHSLDPSPFPMTAPQHPTSSWHHNPGLTFGMAKRANMVEEHCFRALFNQNLFEEIIRRKKVTPEVSFDVDDEEYPTIREQITLRGWRRLASPRTKISKLLIQEFYANAVQIEEEMEQAEQHPYKSYVRGVEVDFSPENIRRVLSFKEQTPDAETDNATRQRTDQRLDEVLTDLCISGAT</sequence>
<proteinExistence type="predicted"/>
<feature type="compositionally biased region" description="Basic residues" evidence="1">
    <location>
        <begin position="19"/>
        <end position="33"/>
    </location>
</feature>
<dbReference type="Pfam" id="PF20167">
    <property type="entry name" value="Transposase_32"/>
    <property type="match status" value="1"/>
</dbReference>
<comment type="caution">
    <text evidence="3">The sequence shown here is derived from an EMBL/GenBank/DDBJ whole genome shotgun (WGS) entry which is preliminary data.</text>
</comment>
<feature type="domain" description="Putative plant transposon protein" evidence="2">
    <location>
        <begin position="152"/>
        <end position="246"/>
    </location>
</feature>
<feature type="region of interest" description="Disordered" evidence="1">
    <location>
        <begin position="19"/>
        <end position="57"/>
    </location>
</feature>